<dbReference type="PANTHER" id="PTHR10593">
    <property type="entry name" value="SERINE/THREONINE-PROTEIN KINASE RIO"/>
    <property type="match status" value="1"/>
</dbReference>
<dbReference type="PANTHER" id="PTHR10593:SF10">
    <property type="entry name" value="OS08G0467100 PROTEIN"/>
    <property type="match status" value="1"/>
</dbReference>
<name>A0ABP0TB65_9BRYO</name>
<evidence type="ECO:0000256" key="1">
    <source>
        <dbReference type="ARBA" id="ARBA00022723"/>
    </source>
</evidence>
<evidence type="ECO:0000256" key="4">
    <source>
        <dbReference type="ARBA" id="ARBA00022833"/>
    </source>
</evidence>
<feature type="region of interest" description="Disordered" evidence="8">
    <location>
        <begin position="448"/>
        <end position="532"/>
    </location>
</feature>
<dbReference type="Pfam" id="PF22995">
    <property type="entry name" value="C2CH-3rd_BIRD-IDD"/>
    <property type="match status" value="1"/>
</dbReference>
<keyword evidence="5" id="KW-0805">Transcription regulation</keyword>
<keyword evidence="11" id="KW-1185">Reference proteome</keyword>
<proteinExistence type="predicted"/>
<keyword evidence="1" id="KW-0479">Metal-binding</keyword>
<gene>
    <name evidence="10" type="ORF">CSSPTR1EN2_LOCUS1401</name>
</gene>
<evidence type="ECO:0000256" key="3">
    <source>
        <dbReference type="ARBA" id="ARBA00022771"/>
    </source>
</evidence>
<dbReference type="SMART" id="SM00355">
    <property type="entry name" value="ZnF_C2H2"/>
    <property type="match status" value="3"/>
</dbReference>
<organism evidence="10 11">
    <name type="scientific">Sphagnum troendelagicum</name>
    <dbReference type="NCBI Taxonomy" id="128251"/>
    <lineage>
        <taxon>Eukaryota</taxon>
        <taxon>Viridiplantae</taxon>
        <taxon>Streptophyta</taxon>
        <taxon>Embryophyta</taxon>
        <taxon>Bryophyta</taxon>
        <taxon>Sphagnophytina</taxon>
        <taxon>Sphagnopsida</taxon>
        <taxon>Sphagnales</taxon>
        <taxon>Sphagnaceae</taxon>
        <taxon>Sphagnum</taxon>
    </lineage>
</organism>
<feature type="compositionally biased region" description="Low complexity" evidence="8">
    <location>
        <begin position="494"/>
        <end position="505"/>
    </location>
</feature>
<dbReference type="InterPro" id="IPR055185">
    <property type="entry name" value="C2CH-4th_BIRD-IDD"/>
</dbReference>
<keyword evidence="2" id="KW-0677">Repeat</keyword>
<dbReference type="EMBL" id="OZ019893">
    <property type="protein sequence ID" value="CAK9191459.1"/>
    <property type="molecule type" value="Genomic_DNA"/>
</dbReference>
<evidence type="ECO:0000256" key="2">
    <source>
        <dbReference type="ARBA" id="ARBA00022737"/>
    </source>
</evidence>
<dbReference type="Proteomes" id="UP001497512">
    <property type="component" value="Chromosome 1"/>
</dbReference>
<keyword evidence="4" id="KW-0862">Zinc</keyword>
<reference evidence="10 11" key="1">
    <citation type="submission" date="2024-02" db="EMBL/GenBank/DDBJ databases">
        <authorList>
            <consortium name="ELIXIR-Norway"/>
            <consortium name="Elixir Norway"/>
        </authorList>
    </citation>
    <scope>NUCLEOTIDE SEQUENCE [LARGE SCALE GENOMIC DNA]</scope>
</reference>
<keyword evidence="3 7" id="KW-0863">Zinc-finger</keyword>
<feature type="domain" description="C2H2-type" evidence="9">
    <location>
        <begin position="89"/>
        <end position="111"/>
    </location>
</feature>
<dbReference type="InterPro" id="IPR055187">
    <property type="entry name" value="C2CH-3rd_BIRD-IDD"/>
</dbReference>
<keyword evidence="6" id="KW-0804">Transcription</keyword>
<dbReference type="Pfam" id="PF22996">
    <property type="entry name" value="C2H2-2nd_BIRD-IDD"/>
    <property type="match status" value="1"/>
</dbReference>
<feature type="compositionally biased region" description="Polar residues" evidence="8">
    <location>
        <begin position="506"/>
        <end position="532"/>
    </location>
</feature>
<dbReference type="SUPFAM" id="SSF57667">
    <property type="entry name" value="beta-beta-alpha zinc fingers"/>
    <property type="match status" value="1"/>
</dbReference>
<dbReference type="Gene3D" id="3.30.160.60">
    <property type="entry name" value="Classic Zinc Finger"/>
    <property type="match status" value="2"/>
</dbReference>
<feature type="compositionally biased region" description="Basic and acidic residues" evidence="8">
    <location>
        <begin position="455"/>
        <end position="467"/>
    </location>
</feature>
<dbReference type="InterPro" id="IPR036236">
    <property type="entry name" value="Znf_C2H2_sf"/>
</dbReference>
<evidence type="ECO:0000313" key="10">
    <source>
        <dbReference type="EMBL" id="CAK9191459.1"/>
    </source>
</evidence>
<evidence type="ECO:0000256" key="7">
    <source>
        <dbReference type="PROSITE-ProRule" id="PRU00042"/>
    </source>
</evidence>
<evidence type="ECO:0000313" key="11">
    <source>
        <dbReference type="Proteomes" id="UP001497512"/>
    </source>
</evidence>
<dbReference type="PROSITE" id="PS50157">
    <property type="entry name" value="ZINC_FINGER_C2H2_2"/>
    <property type="match status" value="1"/>
</dbReference>
<evidence type="ECO:0000259" key="9">
    <source>
        <dbReference type="PROSITE" id="PS50157"/>
    </source>
</evidence>
<dbReference type="Pfam" id="PF00096">
    <property type="entry name" value="zf-C2H2"/>
    <property type="match status" value="1"/>
</dbReference>
<protein>
    <recommendedName>
        <fullName evidence="9">C2H2-type domain-containing protein</fullName>
    </recommendedName>
</protein>
<feature type="region of interest" description="Disordered" evidence="8">
    <location>
        <begin position="39"/>
        <end position="72"/>
    </location>
</feature>
<dbReference type="PROSITE" id="PS00028">
    <property type="entry name" value="ZINC_FINGER_C2H2_1"/>
    <property type="match status" value="1"/>
</dbReference>
<evidence type="ECO:0000256" key="8">
    <source>
        <dbReference type="SAM" id="MobiDB-lite"/>
    </source>
</evidence>
<feature type="region of interest" description="Disordered" evidence="8">
    <location>
        <begin position="1"/>
        <end position="21"/>
    </location>
</feature>
<dbReference type="InterPro" id="IPR013087">
    <property type="entry name" value="Znf_C2H2_type"/>
</dbReference>
<dbReference type="Pfam" id="PF22992">
    <property type="entry name" value="C2CH-4th_BIRD-IDD"/>
    <property type="match status" value="1"/>
</dbReference>
<sequence>MMDTFSRGALQNGSGTGSSGAAVDRNIVHVVELSPSAADIPSLDRSSPPPPGSANSINKKCKRRQAGKPDADAEVVALTPKRLMESDRYVCEICSKGFQRDQNLQMHKRRHKVPWTLPKRGTSEVVKRVYVCPVESCLHHNACHALGDLVGIRKHYRRKHSTEKQWRCEKCSKGYAVQSDYKAHVKSCGARGHSCDCGRVFSRVESFIEHHDECNATVRKERGAIIAHNMGDRAQDWDGQIRANHRGWNLSQEDVGNVQGVQNCSPSSGRQGIIHAFMPSSIATWENAEPLGTNSWLSMWVDPSFLDSQRSVSVDDNEDFVTSPSRTDSAGSLVNINPTLIRTSSYKTSMTIPAAPCSNQQQHSKIQFQNHVSCADHDALRLSIGPSLVDIVMPTCPSEKKHDFILMEPIQKLQLEQEKRNSDIMAVYLRRMRSKCDYIENQVPAKELLSGTMTDPREGSYDPERMKPAQNGGSLLIRPLDRRLSDSHHEGPGSSCCISSRPESSVYRQASASSDSNIDSTYNNGRGSSTSTILSPEVSLVEEHTSVAPTKTRSIVQFWIPKSNHGN</sequence>
<evidence type="ECO:0000256" key="5">
    <source>
        <dbReference type="ARBA" id="ARBA00023015"/>
    </source>
</evidence>
<feature type="compositionally biased region" description="Basic and acidic residues" evidence="8">
    <location>
        <begin position="479"/>
        <end position="491"/>
    </location>
</feature>
<accession>A0ABP0TB65</accession>
<dbReference type="InterPro" id="IPR031140">
    <property type="entry name" value="IDD1-16"/>
</dbReference>
<dbReference type="InterPro" id="IPR055186">
    <property type="entry name" value="C2H2-2nd_BIRD-IDD"/>
</dbReference>
<evidence type="ECO:0000256" key="6">
    <source>
        <dbReference type="ARBA" id="ARBA00023163"/>
    </source>
</evidence>